<keyword evidence="5" id="KW-0813">Transport</keyword>
<keyword evidence="2" id="KW-0812">Transmembrane</keyword>
<dbReference type="InterPro" id="IPR014710">
    <property type="entry name" value="RmlC-like_jellyroll"/>
</dbReference>
<protein>
    <submittedName>
        <fullName evidence="5">Potassium channel SKOR</fullName>
    </submittedName>
</protein>
<feature type="domain" description="Cyclic nucleotide-binding" evidence="3">
    <location>
        <begin position="118"/>
        <end position="221"/>
    </location>
</feature>
<evidence type="ECO:0000256" key="1">
    <source>
        <dbReference type="SAM" id="MobiDB-lite"/>
    </source>
</evidence>
<dbReference type="Pfam" id="PF00027">
    <property type="entry name" value="cNMP_binding"/>
    <property type="match status" value="1"/>
</dbReference>
<keyword evidence="5" id="KW-0407">Ion channel</keyword>
<proteinExistence type="predicted"/>
<dbReference type="EMBL" id="CAMXCT020002613">
    <property type="protein sequence ID" value="CAL1152699.1"/>
    <property type="molecule type" value="Genomic_DNA"/>
</dbReference>
<accession>A0A9P1CX29</accession>
<evidence type="ECO:0000256" key="2">
    <source>
        <dbReference type="SAM" id="Phobius"/>
    </source>
</evidence>
<dbReference type="PROSITE" id="PS50042">
    <property type="entry name" value="CNMP_BINDING_3"/>
    <property type="match status" value="1"/>
</dbReference>
<feature type="region of interest" description="Disordered" evidence="1">
    <location>
        <begin position="854"/>
        <end position="894"/>
    </location>
</feature>
<comment type="caution">
    <text evidence="4">The sequence shown here is derived from an EMBL/GenBank/DDBJ whole genome shotgun (WGS) entry which is preliminary data.</text>
</comment>
<gene>
    <name evidence="4" type="ORF">C1SCF055_LOCUS25540</name>
</gene>
<evidence type="ECO:0000313" key="6">
    <source>
        <dbReference type="Proteomes" id="UP001152797"/>
    </source>
</evidence>
<dbReference type="SUPFAM" id="SSF51206">
    <property type="entry name" value="cAMP-binding domain-like"/>
    <property type="match status" value="2"/>
</dbReference>
<dbReference type="GO" id="GO:0034220">
    <property type="term" value="P:monoatomic ion transmembrane transport"/>
    <property type="evidence" value="ECO:0007669"/>
    <property type="project" value="UniProtKB-KW"/>
</dbReference>
<feature type="transmembrane region" description="Helical" evidence="2">
    <location>
        <begin position="671"/>
        <end position="691"/>
    </location>
</feature>
<dbReference type="InterPro" id="IPR000595">
    <property type="entry name" value="cNMP-bd_dom"/>
</dbReference>
<dbReference type="CDD" id="cd00038">
    <property type="entry name" value="CAP_ED"/>
    <property type="match status" value="1"/>
</dbReference>
<reference evidence="4" key="1">
    <citation type="submission" date="2022-10" db="EMBL/GenBank/DDBJ databases">
        <authorList>
            <person name="Chen Y."/>
            <person name="Dougan E. K."/>
            <person name="Chan C."/>
            <person name="Rhodes N."/>
            <person name="Thang M."/>
        </authorList>
    </citation>
    <scope>NUCLEOTIDE SEQUENCE</scope>
</reference>
<dbReference type="EMBL" id="CAMXCT010002613">
    <property type="protein sequence ID" value="CAI3999324.1"/>
    <property type="molecule type" value="Genomic_DNA"/>
</dbReference>
<evidence type="ECO:0000313" key="4">
    <source>
        <dbReference type="EMBL" id="CAI3999324.1"/>
    </source>
</evidence>
<dbReference type="Proteomes" id="UP001152797">
    <property type="component" value="Unassembled WGS sequence"/>
</dbReference>
<dbReference type="Gene3D" id="2.60.120.10">
    <property type="entry name" value="Jelly Rolls"/>
    <property type="match status" value="2"/>
</dbReference>
<name>A0A9P1CX29_9DINO</name>
<sequence>MARNAYMASVTLLAGEVDIETDLGVVQARLLPSEVFGEGSMGAQTLRNASARAWSNAYVHCARIHGASIANALKKFPQETEWFEDLQESRRETNADFMARRNKWLSQEVIPALAKVNLLSIHDELFLADMAAPLIEKQWAAGEVIVQKAAETDAMIVLLEGEARIEAQNGRCIDYYDASNGSAAFGEMAMLGLMRTNPATVRAATACRTLAVRQSALKRSLDLPTRTPQERQEFQRILAERKVQVETGIPMTLLPIAVSKDDLCAKAIALQAELKPLKPGESWTLEQGGCFCVVTEGRAILELASENERLRRLGGDETPAVPVMPLAQGSLVLEDLAAELGCRVRALTHLKVHRVRYLDFNVATTLESCSQVWLARFRLLESNTQKHLEQRGYQGAGGNFQNLTLFDSMHVCGRLSYRKYGNSSGTVSPTTRWLPLAFDYIVTMEKEDILDIECVPHYLRFRVPRSRREEKHKTRYDDHVDFYFSMDGHELHRITPIFTELLLYPNSDANSCAKTLGTAYDWKMNVTKSINFSHWVSYSSPALAPLPEIFPEVDLGYERGEVFHLDKDMLHLTVREATIFSKRHGPQKSTLVKWLVKVDPNFYGSTSGLNSFAVDFKLEVNSEGFPRDADEVRVKLGLEFHTRLPITLLFNLTLPVNTAGMQDDSKFSSSVTIALVLILIFLVASLGYFNWKQRRTMQSVQPRVGLSENAMSVEMREADCGAARGVVDALQEHVFNEDLMHYGERRQKAITVNRKLKLMQGTLMHDFSTVCPHKLGRMPHPIVNVPPKSWKSPAIPKQSSAPAGLLTALERSKLKAIQKWPSSYSQLSATFPKVSGEHVAQELWRAKGNKEAAKNALHLGKSSRSATRAFPAGQEDSNDPQRAVRLPDLATQRS</sequence>
<keyword evidence="2" id="KW-1133">Transmembrane helix</keyword>
<dbReference type="AlphaFoldDB" id="A0A9P1CX29"/>
<keyword evidence="6" id="KW-1185">Reference proteome</keyword>
<keyword evidence="5" id="KW-0406">Ion transport</keyword>
<organism evidence="4">
    <name type="scientific">Cladocopium goreaui</name>
    <dbReference type="NCBI Taxonomy" id="2562237"/>
    <lineage>
        <taxon>Eukaryota</taxon>
        <taxon>Sar</taxon>
        <taxon>Alveolata</taxon>
        <taxon>Dinophyceae</taxon>
        <taxon>Suessiales</taxon>
        <taxon>Symbiodiniaceae</taxon>
        <taxon>Cladocopium</taxon>
    </lineage>
</organism>
<dbReference type="InterPro" id="IPR018490">
    <property type="entry name" value="cNMP-bd_dom_sf"/>
</dbReference>
<reference evidence="5 6" key="2">
    <citation type="submission" date="2024-05" db="EMBL/GenBank/DDBJ databases">
        <authorList>
            <person name="Chen Y."/>
            <person name="Shah S."/>
            <person name="Dougan E. K."/>
            <person name="Thang M."/>
            <person name="Chan C."/>
        </authorList>
    </citation>
    <scope>NUCLEOTIDE SEQUENCE [LARGE SCALE GENOMIC DNA]</scope>
</reference>
<dbReference type="OrthoDB" id="442375at2759"/>
<keyword evidence="2" id="KW-0472">Membrane</keyword>
<evidence type="ECO:0000313" key="5">
    <source>
        <dbReference type="EMBL" id="CAL4786636.1"/>
    </source>
</evidence>
<evidence type="ECO:0000259" key="3">
    <source>
        <dbReference type="PROSITE" id="PS50042"/>
    </source>
</evidence>
<dbReference type="EMBL" id="CAMXCT030002613">
    <property type="protein sequence ID" value="CAL4786636.1"/>
    <property type="molecule type" value="Genomic_DNA"/>
</dbReference>